<feature type="domain" description="Alpha/beta hydrolase" evidence="2">
    <location>
        <begin position="362"/>
        <end position="733"/>
    </location>
</feature>
<proteinExistence type="predicted"/>
<evidence type="ECO:0000313" key="3">
    <source>
        <dbReference type="EMBL" id="MBK4735616.1"/>
    </source>
</evidence>
<feature type="chain" id="PRO_5037141716" evidence="1">
    <location>
        <begin position="18"/>
        <end position="749"/>
    </location>
</feature>
<accession>A0A934SRV9</accession>
<dbReference type="Pfam" id="PF20091">
    <property type="entry name" value="Abhydrolase_10"/>
    <property type="match status" value="1"/>
</dbReference>
<reference evidence="3" key="1">
    <citation type="submission" date="2021-01" db="EMBL/GenBank/DDBJ databases">
        <title>Genome sequence of strain Noviherbaspirillum sp. DKR-6.</title>
        <authorList>
            <person name="Chaudhary D.K."/>
        </authorList>
    </citation>
    <scope>NUCLEOTIDE SEQUENCE</scope>
    <source>
        <strain evidence="3">DKR-6</strain>
    </source>
</reference>
<comment type="caution">
    <text evidence="3">The sequence shown here is derived from an EMBL/GenBank/DDBJ whole genome shotgun (WGS) entry which is preliminary data.</text>
</comment>
<sequence length="749" mass="77766">MRGIATASALCVAALLAACGGGDDNNTAASNTTPTTPAQPAAKAGGVIDRFEIVSTADAYNGATPPGAAGPYQVITGIVHGKLLPSDADNAGIVDLANAPTDADGYVNYTTDVVILRPKSAANARRVLFYDVVNRGNKLGAGSYVGGGSVLTTGAAPASTFPSLLQKGYTIVWSGWQGGIAQTGNGAGAAVGVSFPVAKNKDGTSITGLSREEFVPDFAGGSPTTIPLTYVPASLTDRSEITFTARQSWLNASGQEDYASPSTPVTTWNYVSNADGTVSVSFTPPTTVPGPNGTQVAPDAGTIYTFTYRAKDPTVNGIGFAAVRDLVSFLRNSDKDAQGNANPLNDMKNAPCVLGTGCAATQNSNFDVAIGEGISQSGRFLRDFLYQGFNKDAKGKPVFEGLMPVIPAGRRTWTNLRFSQIGRWSKEHEDHFMPGDQFPFAYNVITDPLTGVNDGLLKKCLATSTCPKIMQIDGSYEWWGGRASLVVTDGAGNDLTLPDNVRYYMVAGTQHGGGNGVTTGLYTISGVCQLPGSPVAETPVTRALIPAMERWLVSNTAPPASQYPTVASGTLVTPTAIGLPDFTNVVIPLGANATPTPLSFTYTGVTNQVFVTDYTNAAPVVNLTKQYRVLVPKVDANGNETTGVLVPDVKVPLATYTGFNIRAAGHSIGEGCTSNGGAIPFAMNAAAKGSGSDSRQTLADLYTGRADYQNKVTNAANTLVSQGYLLPLDATNVFSANAANVSPQLITNP</sequence>
<evidence type="ECO:0000259" key="2">
    <source>
        <dbReference type="Pfam" id="PF20091"/>
    </source>
</evidence>
<gene>
    <name evidence="3" type="ORF">JJB74_13415</name>
</gene>
<keyword evidence="4" id="KW-1185">Reference proteome</keyword>
<protein>
    <submittedName>
        <fullName evidence="3">Peptidase</fullName>
    </submittedName>
</protein>
<dbReference type="RefSeq" id="WP_200592399.1">
    <property type="nucleotide sequence ID" value="NZ_JAEPBG010000005.1"/>
</dbReference>
<dbReference type="EMBL" id="JAEPBG010000005">
    <property type="protein sequence ID" value="MBK4735616.1"/>
    <property type="molecule type" value="Genomic_DNA"/>
</dbReference>
<dbReference type="Proteomes" id="UP000622890">
    <property type="component" value="Unassembled WGS sequence"/>
</dbReference>
<dbReference type="AlphaFoldDB" id="A0A934SRV9"/>
<organism evidence="3 4">
    <name type="scientific">Noviherbaspirillum pedocola</name>
    <dbReference type="NCBI Taxonomy" id="2801341"/>
    <lineage>
        <taxon>Bacteria</taxon>
        <taxon>Pseudomonadati</taxon>
        <taxon>Pseudomonadota</taxon>
        <taxon>Betaproteobacteria</taxon>
        <taxon>Burkholderiales</taxon>
        <taxon>Oxalobacteraceae</taxon>
        <taxon>Noviherbaspirillum</taxon>
    </lineage>
</organism>
<dbReference type="PROSITE" id="PS51257">
    <property type="entry name" value="PROKAR_LIPOPROTEIN"/>
    <property type="match status" value="1"/>
</dbReference>
<feature type="signal peptide" evidence="1">
    <location>
        <begin position="1"/>
        <end position="17"/>
    </location>
</feature>
<keyword evidence="1" id="KW-0732">Signal</keyword>
<evidence type="ECO:0000313" key="4">
    <source>
        <dbReference type="Proteomes" id="UP000622890"/>
    </source>
</evidence>
<dbReference type="InterPro" id="IPR045394">
    <property type="entry name" value="Abhydrolase_dom"/>
</dbReference>
<evidence type="ECO:0000256" key="1">
    <source>
        <dbReference type="SAM" id="SignalP"/>
    </source>
</evidence>
<name>A0A934SRV9_9BURK</name>